<comment type="caution">
    <text evidence="2">The sequence shown here is derived from an EMBL/GenBank/DDBJ whole genome shotgun (WGS) entry which is preliminary data.</text>
</comment>
<gene>
    <name evidence="2" type="ORF">F900_00755</name>
</gene>
<dbReference type="EMBL" id="APRP01000012">
    <property type="protein sequence ID" value="ENX03167.1"/>
    <property type="molecule type" value="Genomic_DNA"/>
</dbReference>
<reference evidence="2 3" key="1">
    <citation type="submission" date="2013-02" db="EMBL/GenBank/DDBJ databases">
        <title>The Genome Sequence of Acinetobacter sp. ANC 3862.</title>
        <authorList>
            <consortium name="The Broad Institute Genome Sequencing Platform"/>
            <consortium name="The Broad Institute Genome Sequencing Center for Infectious Disease"/>
            <person name="Cerqueira G."/>
            <person name="Feldgarden M."/>
            <person name="Courvalin P."/>
            <person name="Perichon B."/>
            <person name="Grillot-Courvalin C."/>
            <person name="Clermont D."/>
            <person name="Rocha E."/>
            <person name="Yoon E.-J."/>
            <person name="Nemec A."/>
            <person name="Walker B."/>
            <person name="Young S.K."/>
            <person name="Zeng Q."/>
            <person name="Gargeya S."/>
            <person name="Fitzgerald M."/>
            <person name="Haas B."/>
            <person name="Abouelleil A."/>
            <person name="Alvarado L."/>
            <person name="Arachchi H.M."/>
            <person name="Berlin A.M."/>
            <person name="Chapman S.B."/>
            <person name="Dewar J."/>
            <person name="Goldberg J."/>
            <person name="Griggs A."/>
            <person name="Gujja S."/>
            <person name="Hansen M."/>
            <person name="Howarth C."/>
            <person name="Imamovic A."/>
            <person name="Larimer J."/>
            <person name="McCowan C."/>
            <person name="Murphy C."/>
            <person name="Neiman D."/>
            <person name="Pearson M."/>
            <person name="Priest M."/>
            <person name="Roberts A."/>
            <person name="Saif S."/>
            <person name="Shea T."/>
            <person name="Sisk P."/>
            <person name="Sykes S."/>
            <person name="Wortman J."/>
            <person name="Nusbaum C."/>
            <person name="Birren B."/>
        </authorList>
    </citation>
    <scope>NUCLEOTIDE SEQUENCE [LARGE SCALE GENOMIC DNA]</scope>
    <source>
        <strain evidence="2 3">ANC 3862</strain>
    </source>
</reference>
<feature type="chain" id="PRO_5004148005" description="Lipoprotein" evidence="1">
    <location>
        <begin position="20"/>
        <end position="311"/>
    </location>
</feature>
<evidence type="ECO:0008006" key="4">
    <source>
        <dbReference type="Google" id="ProtNLM"/>
    </source>
</evidence>
<dbReference type="AlphaFoldDB" id="N9NK91"/>
<dbReference type="RefSeq" id="WP_005215229.1">
    <property type="nucleotide sequence ID" value="NZ_KB850089.1"/>
</dbReference>
<proteinExistence type="predicted"/>
<dbReference type="PROSITE" id="PS51257">
    <property type="entry name" value="PROKAR_LIPOPROTEIN"/>
    <property type="match status" value="1"/>
</dbReference>
<dbReference type="HOGENOM" id="CLU_082041_0_0_6"/>
<dbReference type="eggNOG" id="ENOG5031RSP">
    <property type="taxonomic scope" value="Bacteria"/>
</dbReference>
<organism evidence="2 3">
    <name type="scientific">Acinetobacter modestus</name>
    <dbReference type="NCBI Taxonomy" id="1776740"/>
    <lineage>
        <taxon>Bacteria</taxon>
        <taxon>Pseudomonadati</taxon>
        <taxon>Pseudomonadota</taxon>
        <taxon>Gammaproteobacteria</taxon>
        <taxon>Moraxellales</taxon>
        <taxon>Moraxellaceae</taxon>
        <taxon>Acinetobacter</taxon>
    </lineage>
</organism>
<keyword evidence="1" id="KW-0732">Signal</keyword>
<feature type="signal peptide" evidence="1">
    <location>
        <begin position="1"/>
        <end position="19"/>
    </location>
</feature>
<dbReference type="STRING" id="1217705.F900_00755"/>
<dbReference type="PATRIC" id="fig|1217705.3.peg.719"/>
<protein>
    <recommendedName>
        <fullName evidence="4">Lipoprotein</fullName>
    </recommendedName>
</protein>
<accession>N9NK91</accession>
<dbReference type="Proteomes" id="UP000013248">
    <property type="component" value="Unassembled WGS sequence"/>
</dbReference>
<evidence type="ECO:0000256" key="1">
    <source>
        <dbReference type="SAM" id="SignalP"/>
    </source>
</evidence>
<evidence type="ECO:0000313" key="3">
    <source>
        <dbReference type="Proteomes" id="UP000013248"/>
    </source>
</evidence>
<evidence type="ECO:0000313" key="2">
    <source>
        <dbReference type="EMBL" id="ENX03167.1"/>
    </source>
</evidence>
<sequence length="311" mass="34378">MTNKTLVLTLSIGTLLLTACGGGGDSENNSNSGDKNPIKSNVDYNKSETIDLITEPVVSLSKKFENPVIDISTIAMGIHYQIIDPKNEGYKISCESGTIQKNSNGSITLNNCKNYKVNNIIDRNMKNFIFSGTIDNKINNNETLTQMSSRYEITLSDFSMKNIDGELIKLSGKIIQNFMRDKTTGIIKAQFDVDNMENKWIDQEDNGRNILTNYHLVEISTESSISTLASGTLQGDENGQKYSVKFDSKVEYPRSSTFSPTIADINIEDFNNLKNAITIKNTIGGKASINAFANGTSVSGYPTTVDWDYFE</sequence>
<name>N9NK91_9GAMM</name>